<accession>A0ABU3SHP5</accession>
<dbReference type="EMBL" id="JAWDID010000095">
    <property type="protein sequence ID" value="MDU0343917.1"/>
    <property type="molecule type" value="Genomic_DNA"/>
</dbReference>
<sequence>MTRDAAFETLRRYGQAPSTAQFWMSSTPARNFSTLNECLLFLADATEGEPLPDVRVHAETGDIALNGPELEKLISAARLLRSPA</sequence>
<dbReference type="Proteomes" id="UP001254257">
    <property type="component" value="Unassembled WGS sequence"/>
</dbReference>
<protein>
    <submittedName>
        <fullName evidence="1">Uncharacterized protein</fullName>
    </submittedName>
</protein>
<evidence type="ECO:0000313" key="1">
    <source>
        <dbReference type="EMBL" id="MDU0343917.1"/>
    </source>
</evidence>
<gene>
    <name evidence="1" type="ORF">RKE40_28885</name>
</gene>
<comment type="caution">
    <text evidence="1">The sequence shown here is derived from an EMBL/GenBank/DDBJ whole genome shotgun (WGS) entry which is preliminary data.</text>
</comment>
<keyword evidence="2" id="KW-1185">Reference proteome</keyword>
<name>A0ABU3SHP5_9HYPH</name>
<dbReference type="RefSeq" id="WP_316021609.1">
    <property type="nucleotide sequence ID" value="NZ_JAWDID010000095.1"/>
</dbReference>
<evidence type="ECO:0000313" key="2">
    <source>
        <dbReference type="Proteomes" id="UP001254257"/>
    </source>
</evidence>
<organism evidence="1 2">
    <name type="scientific">Bosea rubneri</name>
    <dbReference type="NCBI Taxonomy" id="3075434"/>
    <lineage>
        <taxon>Bacteria</taxon>
        <taxon>Pseudomonadati</taxon>
        <taxon>Pseudomonadota</taxon>
        <taxon>Alphaproteobacteria</taxon>
        <taxon>Hyphomicrobiales</taxon>
        <taxon>Boseaceae</taxon>
        <taxon>Bosea</taxon>
    </lineage>
</organism>
<reference evidence="1 2" key="1">
    <citation type="submission" date="2023-09" db="EMBL/GenBank/DDBJ databases">
        <title>Whole genome shotgun sequencing (WGS) of Bosea sp. ZW T0_25, isolated from stored onions (Allium cepa).</title>
        <authorList>
            <person name="Stoll D.A."/>
            <person name="Huch M."/>
        </authorList>
    </citation>
    <scope>NUCLEOTIDE SEQUENCE [LARGE SCALE GENOMIC DNA]</scope>
    <source>
        <strain evidence="1 2">ZW T0_25</strain>
    </source>
</reference>
<proteinExistence type="predicted"/>